<dbReference type="Proteomes" id="UP001440612">
    <property type="component" value="Chromosome"/>
</dbReference>
<keyword evidence="2" id="KW-1185">Reference proteome</keyword>
<evidence type="ECO:0000313" key="1">
    <source>
        <dbReference type="EMBL" id="WZC50119.1"/>
    </source>
</evidence>
<proteinExistence type="predicted"/>
<evidence type="ECO:0000313" key="2">
    <source>
        <dbReference type="Proteomes" id="UP001440612"/>
    </source>
</evidence>
<reference evidence="2" key="1">
    <citation type="submission" date="2024-04" db="EMBL/GenBank/DDBJ databases">
        <title>Phylogenomic analyses of a clade within the roseobacter group suggest taxonomic reassignments of species of the genera Aestuariivita, Citreicella, Loktanella, Nautella, Pelagibaca, Ruegeria, Thalassobius, Thiobacimonas and Tropicibacter, and the proposal o.</title>
        <authorList>
            <person name="Jeon C.O."/>
        </authorList>
    </citation>
    <scope>NUCLEOTIDE SEQUENCE [LARGE SCALE GENOMIC DNA]</scope>
    <source>
        <strain evidence="2">BS5-3</strain>
    </source>
</reference>
<dbReference type="RefSeq" id="WP_341368228.1">
    <property type="nucleotide sequence ID" value="NZ_CP150951.2"/>
</dbReference>
<evidence type="ECO:0008006" key="3">
    <source>
        <dbReference type="Google" id="ProtNLM"/>
    </source>
</evidence>
<protein>
    <recommendedName>
        <fullName evidence="3">Response regulatory domain-containing protein</fullName>
    </recommendedName>
</protein>
<accession>A0ABZ2VBF8</accession>
<organism evidence="1 2">
    <name type="scientific">Yoonia phaeophyticola</name>
    <dbReference type="NCBI Taxonomy" id="3137369"/>
    <lineage>
        <taxon>Bacteria</taxon>
        <taxon>Pseudomonadati</taxon>
        <taxon>Pseudomonadota</taxon>
        <taxon>Alphaproteobacteria</taxon>
        <taxon>Rhodobacterales</taxon>
        <taxon>Paracoccaceae</taxon>
        <taxon>Yoonia</taxon>
    </lineage>
</organism>
<dbReference type="EMBL" id="CP150951">
    <property type="protein sequence ID" value="WZC50119.1"/>
    <property type="molecule type" value="Genomic_DNA"/>
</dbReference>
<gene>
    <name evidence="1" type="ORF">AABB29_05600</name>
</gene>
<sequence>MKALILRNQPDAAIANAQALLGQGFQILHVENRDVAETLIRMDRIDLLVMDEELDGCLTHTIALSAERKNPYISSIIVTDRSREETDDLYDLIPSLYALVGHNTSPQIVGQLALSSMHDVDDRREKVRQTLQADITEEFTPEAQAPVAVTQMVDAPLVETRERVAALMAQDVPAALPAPKPEIPTPAIIAVPENVNVLSAQTLADDDVPSYEDIVFATPALADLSDVHYFDDAEEIEEVAKAPSVLPELVSNGVQRPLVLTDAVTNGVRM</sequence>
<name>A0ABZ2VBF8_9RHOB</name>